<sequence>IHLLTFTRVEEHFYQRLHTECSYDAQQKLKAFPDPKTKLSHLDRQTLSSLLQPLLKLRQACNHPQVVKGQFLSVHKKTMTMEMLLENLIKKTKLEAEEAHRLLVSSMNGLAGIHIINEEWKEAVDTYREVLRSVQNHSNIKTDSLQKLHTIHNLAEILESNHRGIEPTLRDDTLREEAAAIRQKYLQQYPEKVAACEKECTSNTAAVFALEENYISNIEWWLSALESFDNEFVAEVRDELLSPYSRFEEHKCILYPIETKLHLQRVLNNEMKKMRQQRDDMIKGIQNLVKLETSALVDGAIDCHLRPMENEPPQCLICATHEFFEDYEETLFSMKELKHSRTTDVSKETEDIKEKAQIVLFTRKGNWGQSETERILRYLQTKCLGKVDEEIYKDSQTHLQILDAMKKEFKNYRILWRSVFDSVSALDEVNMATLRLRLRFLDEILPQQKKKKKSNEAELEKQMDVIRYIVEPAELPHHQLKLKSDKVVAENDLRVKLGQLLYLQNLAKTDFGKDGGKNPEPCPICQGELGEKWAVLLCAHSYCMDCMRSLSNRGFNGLDRSIVKCPICRQPTQTKEICYVDTKAREMEEEVKVSSFWKKKR</sequence>
<dbReference type="InterPro" id="IPR001841">
    <property type="entry name" value="Znf_RING"/>
</dbReference>
<dbReference type="CDD" id="cd16569">
    <property type="entry name" value="RING-HC_SHPRH-like"/>
    <property type="match status" value="1"/>
</dbReference>
<dbReference type="Gene3D" id="3.30.40.10">
    <property type="entry name" value="Zinc/RING finger domain, C3HC4 (zinc finger)"/>
    <property type="match status" value="1"/>
</dbReference>
<evidence type="ECO:0000259" key="5">
    <source>
        <dbReference type="PROSITE" id="PS50089"/>
    </source>
</evidence>
<dbReference type="GO" id="GO:0006974">
    <property type="term" value="P:DNA damage response"/>
    <property type="evidence" value="ECO:0007669"/>
    <property type="project" value="TreeGrafter"/>
</dbReference>
<dbReference type="SUPFAM" id="SSF57850">
    <property type="entry name" value="RING/U-box"/>
    <property type="match status" value="1"/>
</dbReference>
<dbReference type="InterPro" id="IPR011990">
    <property type="entry name" value="TPR-like_helical_dom_sf"/>
</dbReference>
<feature type="non-terminal residue" evidence="6">
    <location>
        <position position="1"/>
    </location>
</feature>
<organism evidence="6 7">
    <name type="scientific">Halocaridina rubra</name>
    <name type="common">Hawaiian red shrimp</name>
    <dbReference type="NCBI Taxonomy" id="373956"/>
    <lineage>
        <taxon>Eukaryota</taxon>
        <taxon>Metazoa</taxon>
        <taxon>Ecdysozoa</taxon>
        <taxon>Arthropoda</taxon>
        <taxon>Crustacea</taxon>
        <taxon>Multicrustacea</taxon>
        <taxon>Malacostraca</taxon>
        <taxon>Eumalacostraca</taxon>
        <taxon>Eucarida</taxon>
        <taxon>Decapoda</taxon>
        <taxon>Pleocyemata</taxon>
        <taxon>Caridea</taxon>
        <taxon>Atyoidea</taxon>
        <taxon>Atyidae</taxon>
        <taxon>Halocaridina</taxon>
    </lineage>
</organism>
<protein>
    <recommendedName>
        <fullName evidence="5">RING-type domain-containing protein</fullName>
    </recommendedName>
</protein>
<dbReference type="EMBL" id="JAXCGZ010009686">
    <property type="protein sequence ID" value="KAK7076402.1"/>
    <property type="molecule type" value="Genomic_DNA"/>
</dbReference>
<dbReference type="Pfam" id="PF21325">
    <property type="entry name" value="SHPRH_helical-1st"/>
    <property type="match status" value="1"/>
</dbReference>
<evidence type="ECO:0000256" key="4">
    <source>
        <dbReference type="PROSITE-ProRule" id="PRU00175"/>
    </source>
</evidence>
<dbReference type="SMART" id="SM00184">
    <property type="entry name" value="RING"/>
    <property type="match status" value="1"/>
</dbReference>
<dbReference type="PANTHER" id="PTHR45865">
    <property type="entry name" value="E3 UBIQUITIN-PROTEIN LIGASE SHPRH FAMILY MEMBER"/>
    <property type="match status" value="1"/>
</dbReference>
<keyword evidence="3" id="KW-0862">Zinc</keyword>
<dbReference type="PROSITE" id="PS00518">
    <property type="entry name" value="ZF_RING_1"/>
    <property type="match status" value="1"/>
</dbReference>
<evidence type="ECO:0000256" key="3">
    <source>
        <dbReference type="ARBA" id="ARBA00022833"/>
    </source>
</evidence>
<feature type="domain" description="RING-type" evidence="5">
    <location>
        <begin position="522"/>
        <end position="569"/>
    </location>
</feature>
<reference evidence="6 7" key="1">
    <citation type="submission" date="2023-11" db="EMBL/GenBank/DDBJ databases">
        <title>Halocaridina rubra genome assembly.</title>
        <authorList>
            <person name="Smith C."/>
        </authorList>
    </citation>
    <scope>NUCLEOTIDE SEQUENCE [LARGE SCALE GENOMIC DNA]</scope>
    <source>
        <strain evidence="6">EP-1</strain>
        <tissue evidence="6">Whole</tissue>
    </source>
</reference>
<keyword evidence="2 4" id="KW-0863">Zinc-finger</keyword>
<evidence type="ECO:0000256" key="1">
    <source>
        <dbReference type="ARBA" id="ARBA00022723"/>
    </source>
</evidence>
<dbReference type="InterPro" id="IPR048686">
    <property type="entry name" value="SHPRH_helical_1st"/>
</dbReference>
<dbReference type="InterPro" id="IPR013083">
    <property type="entry name" value="Znf_RING/FYVE/PHD"/>
</dbReference>
<proteinExistence type="predicted"/>
<dbReference type="InterPro" id="IPR048695">
    <property type="entry name" value="SHPRH_helical_2nd"/>
</dbReference>
<comment type="caution">
    <text evidence="6">The sequence shown here is derived from an EMBL/GenBank/DDBJ whole genome shotgun (WGS) entry which is preliminary data.</text>
</comment>
<dbReference type="Gene3D" id="1.25.40.10">
    <property type="entry name" value="Tetratricopeptide repeat domain"/>
    <property type="match status" value="1"/>
</dbReference>
<dbReference type="AlphaFoldDB" id="A0AAN9AAK1"/>
<evidence type="ECO:0000256" key="2">
    <source>
        <dbReference type="ARBA" id="ARBA00022771"/>
    </source>
</evidence>
<keyword evidence="1" id="KW-0479">Metal-binding</keyword>
<dbReference type="Pfam" id="PF21324">
    <property type="entry name" value="SHPRH_helical-2nd"/>
    <property type="match status" value="1"/>
</dbReference>
<name>A0AAN9AAK1_HALRR</name>
<dbReference type="Pfam" id="PF00097">
    <property type="entry name" value="zf-C3HC4"/>
    <property type="match status" value="1"/>
</dbReference>
<dbReference type="InterPro" id="IPR052583">
    <property type="entry name" value="ATP-helicase/E3_Ub-Ligase"/>
</dbReference>
<dbReference type="PROSITE" id="PS50089">
    <property type="entry name" value="ZF_RING_2"/>
    <property type="match status" value="1"/>
</dbReference>
<dbReference type="GO" id="GO:0061630">
    <property type="term" value="F:ubiquitin protein ligase activity"/>
    <property type="evidence" value="ECO:0007669"/>
    <property type="project" value="TreeGrafter"/>
</dbReference>
<evidence type="ECO:0000313" key="6">
    <source>
        <dbReference type="EMBL" id="KAK7076402.1"/>
    </source>
</evidence>
<keyword evidence="7" id="KW-1185">Reference proteome</keyword>
<dbReference type="GO" id="GO:0008270">
    <property type="term" value="F:zinc ion binding"/>
    <property type="evidence" value="ECO:0007669"/>
    <property type="project" value="UniProtKB-KW"/>
</dbReference>
<dbReference type="PANTHER" id="PTHR45865:SF1">
    <property type="entry name" value="E3 UBIQUITIN-PROTEIN LIGASE SHPRH"/>
    <property type="match status" value="1"/>
</dbReference>
<dbReference type="GO" id="GO:0000209">
    <property type="term" value="P:protein polyubiquitination"/>
    <property type="evidence" value="ECO:0007669"/>
    <property type="project" value="TreeGrafter"/>
</dbReference>
<gene>
    <name evidence="6" type="ORF">SK128_024788</name>
</gene>
<evidence type="ECO:0000313" key="7">
    <source>
        <dbReference type="Proteomes" id="UP001381693"/>
    </source>
</evidence>
<dbReference type="Proteomes" id="UP001381693">
    <property type="component" value="Unassembled WGS sequence"/>
</dbReference>
<accession>A0AAN9AAK1</accession>
<dbReference type="GO" id="GO:0005737">
    <property type="term" value="C:cytoplasm"/>
    <property type="evidence" value="ECO:0007669"/>
    <property type="project" value="UniProtKB-ARBA"/>
</dbReference>
<dbReference type="InterPro" id="IPR018957">
    <property type="entry name" value="Znf_C3HC4_RING-type"/>
</dbReference>
<dbReference type="GO" id="GO:0005634">
    <property type="term" value="C:nucleus"/>
    <property type="evidence" value="ECO:0007669"/>
    <property type="project" value="TreeGrafter"/>
</dbReference>
<dbReference type="InterPro" id="IPR017907">
    <property type="entry name" value="Znf_RING_CS"/>
</dbReference>